<evidence type="ECO:0000256" key="5">
    <source>
        <dbReference type="ARBA" id="ARBA00013039"/>
    </source>
</evidence>
<dbReference type="GO" id="GO:0043066">
    <property type="term" value="P:negative regulation of apoptotic process"/>
    <property type="evidence" value="ECO:0007669"/>
    <property type="project" value="UniProtKB-ARBA"/>
</dbReference>
<evidence type="ECO:0000256" key="18">
    <source>
        <dbReference type="ARBA" id="ARBA00076116"/>
    </source>
</evidence>
<keyword evidence="14 20" id="KW-1133">Transmembrane helix</keyword>
<dbReference type="GO" id="GO:0006915">
    <property type="term" value="P:apoptotic process"/>
    <property type="evidence" value="ECO:0007669"/>
    <property type="project" value="UniProtKB-KW"/>
</dbReference>
<dbReference type="Proteomes" id="UP000018468">
    <property type="component" value="Linkage group LG14"/>
</dbReference>
<evidence type="ECO:0000256" key="7">
    <source>
        <dbReference type="ARBA" id="ARBA00022692"/>
    </source>
</evidence>
<evidence type="ECO:0000256" key="17">
    <source>
        <dbReference type="ARBA" id="ARBA00069180"/>
    </source>
</evidence>
<evidence type="ECO:0000313" key="23">
    <source>
        <dbReference type="Proteomes" id="UP000018468"/>
    </source>
</evidence>
<dbReference type="GO" id="GO:0007283">
    <property type="term" value="P:spermatogenesis"/>
    <property type="evidence" value="ECO:0007669"/>
    <property type="project" value="UniProtKB-KW"/>
</dbReference>
<dbReference type="STRING" id="7918.ENSLOCP00000011627"/>
<proteinExistence type="inferred from homology"/>
<comment type="similarity">
    <text evidence="4">Belongs to the peptidase S54 family.</text>
</comment>
<dbReference type="OMA" id="IWFAYII"/>
<dbReference type="InterPro" id="IPR022764">
    <property type="entry name" value="Peptidase_S54_rhomboid_dom"/>
</dbReference>
<evidence type="ECO:0000256" key="8">
    <source>
        <dbReference type="ARBA" id="ARBA00022703"/>
    </source>
</evidence>
<keyword evidence="16 20" id="KW-0472">Membrane</keyword>
<evidence type="ECO:0000256" key="14">
    <source>
        <dbReference type="ARBA" id="ARBA00022989"/>
    </source>
</evidence>
<reference evidence="23" key="1">
    <citation type="submission" date="2011-12" db="EMBL/GenBank/DDBJ databases">
        <title>The Draft Genome of Lepisosteus oculatus.</title>
        <authorList>
            <consortium name="The Broad Institute Genome Assembly &amp; Analysis Group"/>
            <consortium name="Computational R&amp;D Group"/>
            <consortium name="and Sequencing Platform"/>
            <person name="Di Palma F."/>
            <person name="Alfoldi J."/>
            <person name="Johnson J."/>
            <person name="Berlin A."/>
            <person name="Gnerre S."/>
            <person name="Jaffe D."/>
            <person name="MacCallum I."/>
            <person name="Young S."/>
            <person name="Walker B.J."/>
            <person name="Lander E.S."/>
            <person name="Lindblad-Toh K."/>
        </authorList>
    </citation>
    <scope>NUCLEOTIDE SEQUENCE [LARGE SCALE GENOMIC DNA]</scope>
</reference>
<dbReference type="PANTHER" id="PTHR43066">
    <property type="entry name" value="RHOMBOID-RELATED PROTEIN"/>
    <property type="match status" value="1"/>
</dbReference>
<dbReference type="GO" id="GO:0004252">
    <property type="term" value="F:serine-type endopeptidase activity"/>
    <property type="evidence" value="ECO:0000318"/>
    <property type="project" value="GO_Central"/>
</dbReference>
<dbReference type="GO" id="GO:0033619">
    <property type="term" value="P:membrane protein proteolysis"/>
    <property type="evidence" value="ECO:0007669"/>
    <property type="project" value="UniProtKB-ARBA"/>
</dbReference>
<keyword evidence="15" id="KW-0496">Mitochondrion</keyword>
<reference evidence="22" key="2">
    <citation type="submission" date="2025-08" db="UniProtKB">
        <authorList>
            <consortium name="Ensembl"/>
        </authorList>
    </citation>
    <scope>IDENTIFICATION</scope>
</reference>
<dbReference type="PANTHER" id="PTHR43066:SF14">
    <property type="entry name" value="RHOMBOID-RELATED PROTEIN 4"/>
    <property type="match status" value="1"/>
</dbReference>
<feature type="transmembrane region" description="Helical" evidence="20">
    <location>
        <begin position="139"/>
        <end position="157"/>
    </location>
</feature>
<dbReference type="eggNOG" id="KOG2632">
    <property type="taxonomic scope" value="Eukaryota"/>
</dbReference>
<keyword evidence="7 20" id="KW-0812">Transmembrane</keyword>
<dbReference type="AlphaFoldDB" id="W5MTB8"/>
<evidence type="ECO:0000256" key="10">
    <source>
        <dbReference type="ARBA" id="ARBA00022801"/>
    </source>
</evidence>
<dbReference type="GO" id="GO:0031966">
    <property type="term" value="C:mitochondrial membrane"/>
    <property type="evidence" value="ECO:0007669"/>
    <property type="project" value="UniProtKB-SubCell"/>
</dbReference>
<dbReference type="InParanoid" id="W5MTB8"/>
<keyword evidence="23" id="KW-1185">Reference proteome</keyword>
<name>W5MTB8_LEPOC</name>
<evidence type="ECO:0000256" key="15">
    <source>
        <dbReference type="ARBA" id="ARBA00023128"/>
    </source>
</evidence>
<dbReference type="EC" id="3.4.21.105" evidence="5"/>
<dbReference type="Gene3D" id="1.20.1540.10">
    <property type="entry name" value="Rhomboid-like"/>
    <property type="match status" value="1"/>
</dbReference>
<keyword evidence="8" id="KW-0053">Apoptosis</keyword>
<dbReference type="Pfam" id="PF01694">
    <property type="entry name" value="Rhomboid"/>
    <property type="match status" value="1"/>
</dbReference>
<evidence type="ECO:0000256" key="3">
    <source>
        <dbReference type="ARBA" id="ARBA00004477"/>
    </source>
</evidence>
<reference evidence="22" key="3">
    <citation type="submission" date="2025-09" db="UniProtKB">
        <authorList>
            <consortium name="Ensembl"/>
        </authorList>
    </citation>
    <scope>IDENTIFICATION</scope>
</reference>
<evidence type="ECO:0000256" key="13">
    <source>
        <dbReference type="ARBA" id="ARBA00022871"/>
    </source>
</evidence>
<keyword evidence="11" id="KW-0256">Endoplasmic reticulum</keyword>
<feature type="domain" description="Peptidase S54 rhomboid" evidence="21">
    <location>
        <begin position="63"/>
        <end position="206"/>
    </location>
</feature>
<dbReference type="GeneTree" id="ENSGT00390000010744"/>
<keyword evidence="12" id="KW-0720">Serine protease</keyword>
<evidence type="ECO:0000256" key="20">
    <source>
        <dbReference type="SAM" id="Phobius"/>
    </source>
</evidence>
<dbReference type="InterPro" id="IPR035952">
    <property type="entry name" value="Rhomboid-like_sf"/>
</dbReference>
<keyword evidence="6" id="KW-0645">Protease</keyword>
<feature type="transmembrane region" description="Helical" evidence="20">
    <location>
        <begin position="103"/>
        <end position="127"/>
    </location>
</feature>
<evidence type="ECO:0000256" key="16">
    <source>
        <dbReference type="ARBA" id="ARBA00023136"/>
    </source>
</evidence>
<evidence type="ECO:0000256" key="1">
    <source>
        <dbReference type="ARBA" id="ARBA00000156"/>
    </source>
</evidence>
<evidence type="ECO:0000256" key="4">
    <source>
        <dbReference type="ARBA" id="ARBA00009045"/>
    </source>
</evidence>
<dbReference type="GO" id="GO:0034620">
    <property type="term" value="P:cellular response to unfolded protein"/>
    <property type="evidence" value="ECO:0007669"/>
    <property type="project" value="UniProtKB-ARBA"/>
</dbReference>
<dbReference type="FunFam" id="1.20.1540.10:FF:000009">
    <property type="entry name" value="Rhomboid domain containing 1"/>
    <property type="match status" value="1"/>
</dbReference>
<accession>W5MTB8</accession>
<evidence type="ECO:0000259" key="21">
    <source>
        <dbReference type="Pfam" id="PF01694"/>
    </source>
</evidence>
<keyword evidence="10" id="KW-0378">Hydrolase</keyword>
<sequence>MRPGQRGVSLGLLMLASQIFQVGINNIPPVTLAVLGLNIYLFLVPQKKLLNVCISVQNAYVHKDWQRLLLSPFHHADDWHLYFNMVSMLWKGLRLEKRLGSLWFGYVIAVFSLLTGVVYILLEIVLAELTEDQSYKMQCAVGFSGVLFALKVVNNHYFPGGVTNVMGFPVANKYACWAELVLIHVLSPGTSFVGHLAGILVGLMYTKGPLKTIMKICAGLFSPNGYSGGQRYYYNSSGYSGYRGQNQSRPYGNNNSAQAYGHPSWYDTYTGGLSEEEQYEAALRASVHQRGGYQEGRPPYGFNIPPQSSTAEEIRHRRLNRFASQPSNKTF</sequence>
<evidence type="ECO:0000256" key="6">
    <source>
        <dbReference type="ARBA" id="ARBA00022670"/>
    </source>
</evidence>
<feature type="transmembrane region" description="Helical" evidence="20">
    <location>
        <begin position="177"/>
        <end position="205"/>
    </location>
</feature>
<evidence type="ECO:0000256" key="12">
    <source>
        <dbReference type="ARBA" id="ARBA00022825"/>
    </source>
</evidence>
<comment type="subcellular location">
    <subcellularLocation>
        <location evidence="3">Endoplasmic reticulum membrane</location>
        <topology evidence="3">Multi-pass membrane protein</topology>
    </subcellularLocation>
    <subcellularLocation>
        <location evidence="2">Mitochondrion membrane</location>
        <topology evidence="2">Multi-pass membrane protein</topology>
    </subcellularLocation>
</comment>
<comment type="catalytic activity">
    <reaction evidence="1">
        <text>Cleaves type-1 transmembrane domains using a catalytic dyad composed of serine and histidine that are contributed by different transmembrane domains.</text>
        <dbReference type="EC" id="3.4.21.105"/>
    </reaction>
</comment>
<keyword evidence="13" id="KW-0744">Spermatogenesis</keyword>
<evidence type="ECO:0000313" key="22">
    <source>
        <dbReference type="Ensembl" id="ENSLOCP00000011627.1"/>
    </source>
</evidence>
<dbReference type="GO" id="GO:0005789">
    <property type="term" value="C:endoplasmic reticulum membrane"/>
    <property type="evidence" value="ECO:0007669"/>
    <property type="project" value="UniProtKB-SubCell"/>
</dbReference>
<dbReference type="SUPFAM" id="SSF144091">
    <property type="entry name" value="Rhomboid-like"/>
    <property type="match status" value="1"/>
</dbReference>
<protein>
    <recommendedName>
        <fullName evidence="17">Rhomboid-related protein 4</fullName>
        <ecNumber evidence="5">3.4.21.105</ecNumber>
    </recommendedName>
    <alternativeName>
        <fullName evidence="18">Rhomboid domain-containing protein 1</fullName>
    </alternativeName>
    <alternativeName>
        <fullName evidence="19">Rhomboid-like protein 4</fullName>
    </alternativeName>
</protein>
<dbReference type="GO" id="GO:0030154">
    <property type="term" value="P:cell differentiation"/>
    <property type="evidence" value="ECO:0007669"/>
    <property type="project" value="UniProtKB-KW"/>
</dbReference>
<evidence type="ECO:0000256" key="2">
    <source>
        <dbReference type="ARBA" id="ARBA00004225"/>
    </source>
</evidence>
<dbReference type="EMBL" id="AHAT01012899">
    <property type="status" value="NOT_ANNOTATED_CDS"/>
    <property type="molecule type" value="Genomic_DNA"/>
</dbReference>
<organism evidence="22 23">
    <name type="scientific">Lepisosteus oculatus</name>
    <name type="common">Spotted gar</name>
    <dbReference type="NCBI Taxonomy" id="7918"/>
    <lineage>
        <taxon>Eukaryota</taxon>
        <taxon>Metazoa</taxon>
        <taxon>Chordata</taxon>
        <taxon>Craniata</taxon>
        <taxon>Vertebrata</taxon>
        <taxon>Euteleostomi</taxon>
        <taxon>Actinopterygii</taxon>
        <taxon>Neopterygii</taxon>
        <taxon>Holostei</taxon>
        <taxon>Semionotiformes</taxon>
        <taxon>Lepisosteidae</taxon>
        <taxon>Lepisosteus</taxon>
    </lineage>
</organism>
<dbReference type="GO" id="GO:0051247">
    <property type="term" value="P:positive regulation of protein metabolic process"/>
    <property type="evidence" value="ECO:0007669"/>
    <property type="project" value="UniProtKB-ARBA"/>
</dbReference>
<evidence type="ECO:0000256" key="9">
    <source>
        <dbReference type="ARBA" id="ARBA00022782"/>
    </source>
</evidence>
<dbReference type="Ensembl" id="ENSLOCT00000011644.1">
    <property type="protein sequence ID" value="ENSLOCP00000011627.1"/>
    <property type="gene ID" value="ENSLOCG00000009504.1"/>
</dbReference>
<dbReference type="Bgee" id="ENSLOCG00000009504">
    <property type="expression patterns" value="Expressed in bone element and 13 other cell types or tissues"/>
</dbReference>
<evidence type="ECO:0000256" key="19">
    <source>
        <dbReference type="ARBA" id="ARBA00083322"/>
    </source>
</evidence>
<evidence type="ECO:0000256" key="11">
    <source>
        <dbReference type="ARBA" id="ARBA00022824"/>
    </source>
</evidence>
<keyword evidence="9" id="KW-0221">Differentiation</keyword>